<dbReference type="AlphaFoldDB" id="A0A8T2P954"/>
<keyword evidence="3" id="KW-1185">Reference proteome</keyword>
<feature type="compositionally biased region" description="Pro residues" evidence="1">
    <location>
        <begin position="1"/>
        <end position="18"/>
    </location>
</feature>
<dbReference type="OrthoDB" id="8963457at2759"/>
<evidence type="ECO:0000313" key="3">
    <source>
        <dbReference type="Proteomes" id="UP000824540"/>
    </source>
</evidence>
<protein>
    <submittedName>
        <fullName evidence="2">Uncharacterized protein</fullName>
    </submittedName>
</protein>
<name>A0A8T2P954_9TELE</name>
<reference evidence="2" key="1">
    <citation type="thesis" date="2021" institute="BYU ScholarsArchive" country="Provo, UT, USA">
        <title>Applications of and Algorithms for Genome Assembly and Genomic Analyses with an Emphasis on Marine Teleosts.</title>
        <authorList>
            <person name="Pickett B.D."/>
        </authorList>
    </citation>
    <scope>NUCLEOTIDE SEQUENCE</scope>
    <source>
        <strain evidence="2">HI-2016</strain>
    </source>
</reference>
<dbReference type="PANTHER" id="PTHR16001">
    <property type="entry name" value="ECTO-NOX DISULFIDE-THIOL EXCHANGER"/>
    <property type="match status" value="1"/>
</dbReference>
<dbReference type="GO" id="GO:0007624">
    <property type="term" value="P:ultradian rhythm"/>
    <property type="evidence" value="ECO:0007669"/>
    <property type="project" value="InterPro"/>
</dbReference>
<comment type="caution">
    <text evidence="2">The sequence shown here is derived from an EMBL/GenBank/DDBJ whole genome shotgun (WGS) entry which is preliminary data.</text>
</comment>
<dbReference type="InterPro" id="IPR038876">
    <property type="entry name" value="ENOX"/>
</dbReference>
<evidence type="ECO:0000256" key="1">
    <source>
        <dbReference type="SAM" id="MobiDB-lite"/>
    </source>
</evidence>
<sequence>MFLPPSPPVPDPPPPPPTADFDPGLGMMTGIAPMNPMMPGLGIVPPPISQDMPIVKEIIHCKSCTLFPPNPTNSQLPWALLHFSLACPLEQKKPLTVHPRSQPIEIASALISFSAALFMH</sequence>
<dbReference type="EMBL" id="JAFBMS010000010">
    <property type="protein sequence ID" value="KAG9349075.1"/>
    <property type="molecule type" value="Genomic_DNA"/>
</dbReference>
<gene>
    <name evidence="2" type="ORF">JZ751_029394</name>
</gene>
<accession>A0A8T2P954</accession>
<dbReference type="GO" id="GO:0016491">
    <property type="term" value="F:oxidoreductase activity"/>
    <property type="evidence" value="ECO:0007669"/>
    <property type="project" value="InterPro"/>
</dbReference>
<evidence type="ECO:0000313" key="2">
    <source>
        <dbReference type="EMBL" id="KAG9349075.1"/>
    </source>
</evidence>
<dbReference type="Proteomes" id="UP000824540">
    <property type="component" value="Unassembled WGS sequence"/>
</dbReference>
<dbReference type="GO" id="GO:0009897">
    <property type="term" value="C:external side of plasma membrane"/>
    <property type="evidence" value="ECO:0007669"/>
    <property type="project" value="InterPro"/>
</dbReference>
<feature type="region of interest" description="Disordered" evidence="1">
    <location>
        <begin position="1"/>
        <end position="26"/>
    </location>
</feature>
<dbReference type="PANTHER" id="PTHR16001:SF7">
    <property type="entry name" value="ECTO-NOX DISULFIDE-THIOL EXCHANGER 2"/>
    <property type="match status" value="1"/>
</dbReference>
<proteinExistence type="predicted"/>
<organism evidence="2 3">
    <name type="scientific">Albula glossodonta</name>
    <name type="common">roundjaw bonefish</name>
    <dbReference type="NCBI Taxonomy" id="121402"/>
    <lineage>
        <taxon>Eukaryota</taxon>
        <taxon>Metazoa</taxon>
        <taxon>Chordata</taxon>
        <taxon>Craniata</taxon>
        <taxon>Vertebrata</taxon>
        <taxon>Euteleostomi</taxon>
        <taxon>Actinopterygii</taxon>
        <taxon>Neopterygii</taxon>
        <taxon>Teleostei</taxon>
        <taxon>Albuliformes</taxon>
        <taxon>Albulidae</taxon>
        <taxon>Albula</taxon>
    </lineage>
</organism>